<protein>
    <submittedName>
        <fullName evidence="1">Uncharacterized protein</fullName>
    </submittedName>
</protein>
<gene>
    <name evidence="1" type="ORF">THAOC_05323</name>
</gene>
<dbReference type="AlphaFoldDB" id="K0T326"/>
<keyword evidence="2" id="KW-1185">Reference proteome</keyword>
<sequence length="389" mass="42163">MSDIEDVDKYDNSATKDFVLSVTLKDNPHSVTINDPSTIAFEGTNERLDKDSIPVSLIMYYKPKGDTNLHGTTRYGSGGQRPTSKPLHYDKICVVRCLNSRAGSNLFTILMGQGRNTSLYDEHVSGRDSDLFGLINISTSAPGAIVVIENPDPIKVSLGKGNNMPIMDISGAVRVVKKGSVPMKTVPIIPQSMKQHGFHYESVKIRCLNWHPMNTNCGGLMCDALDGKAVEKCGCATACRRASSLVVLLQMTLELQDGTKLTVSNFTSKSFTLLFLKNGIPNGISESMVKSNPRKKNKWLARMTNAINFINNKHGFNVTGWVRRGMVEDQSAAGAAAGSGAGKSFIASSDLKIHVTKISINKGPDGKEPDYSRYLFDLASVSIVDGGPL</sequence>
<comment type="caution">
    <text evidence="1">The sequence shown here is derived from an EMBL/GenBank/DDBJ whole genome shotgun (WGS) entry which is preliminary data.</text>
</comment>
<proteinExistence type="predicted"/>
<reference evidence="1 2" key="1">
    <citation type="journal article" date="2012" name="Genome Biol.">
        <title>Genome and low-iron response of an oceanic diatom adapted to chronic iron limitation.</title>
        <authorList>
            <person name="Lommer M."/>
            <person name="Specht M."/>
            <person name="Roy A.S."/>
            <person name="Kraemer L."/>
            <person name="Andreson R."/>
            <person name="Gutowska M.A."/>
            <person name="Wolf J."/>
            <person name="Bergner S.V."/>
            <person name="Schilhabel M.B."/>
            <person name="Klostermeier U.C."/>
            <person name="Beiko R.G."/>
            <person name="Rosenstiel P."/>
            <person name="Hippler M."/>
            <person name="Laroche J."/>
        </authorList>
    </citation>
    <scope>NUCLEOTIDE SEQUENCE [LARGE SCALE GENOMIC DNA]</scope>
    <source>
        <strain evidence="1 2">CCMP1005</strain>
    </source>
</reference>
<name>K0T326_THAOC</name>
<organism evidence="1 2">
    <name type="scientific">Thalassiosira oceanica</name>
    <name type="common">Marine diatom</name>
    <dbReference type="NCBI Taxonomy" id="159749"/>
    <lineage>
        <taxon>Eukaryota</taxon>
        <taxon>Sar</taxon>
        <taxon>Stramenopiles</taxon>
        <taxon>Ochrophyta</taxon>
        <taxon>Bacillariophyta</taxon>
        <taxon>Coscinodiscophyceae</taxon>
        <taxon>Thalassiosirophycidae</taxon>
        <taxon>Thalassiosirales</taxon>
        <taxon>Thalassiosiraceae</taxon>
        <taxon>Thalassiosira</taxon>
    </lineage>
</organism>
<dbReference type="Proteomes" id="UP000266841">
    <property type="component" value="Unassembled WGS sequence"/>
</dbReference>
<dbReference type="EMBL" id="AGNL01004876">
    <property type="protein sequence ID" value="EJK73073.1"/>
    <property type="molecule type" value="Genomic_DNA"/>
</dbReference>
<accession>K0T326</accession>
<evidence type="ECO:0000313" key="2">
    <source>
        <dbReference type="Proteomes" id="UP000266841"/>
    </source>
</evidence>
<evidence type="ECO:0000313" key="1">
    <source>
        <dbReference type="EMBL" id="EJK73073.1"/>
    </source>
</evidence>